<dbReference type="PANTHER" id="PTHR30258:SF3">
    <property type="entry name" value="SLL1921 PROTEIN"/>
    <property type="match status" value="1"/>
</dbReference>
<dbReference type="InterPro" id="IPR027417">
    <property type="entry name" value="P-loop_NTPase"/>
</dbReference>
<dbReference type="GO" id="GO:0005886">
    <property type="term" value="C:plasma membrane"/>
    <property type="evidence" value="ECO:0007669"/>
    <property type="project" value="TreeGrafter"/>
</dbReference>
<protein>
    <submittedName>
        <fullName evidence="5">Type IV pilus assembly protein PilB</fullName>
    </submittedName>
</protein>
<dbReference type="SUPFAM" id="SSF52540">
    <property type="entry name" value="P-loop containing nucleoside triphosphate hydrolases"/>
    <property type="match status" value="1"/>
</dbReference>
<sequence>MLQIPPEKLKQMVVEEGLIKPEDFDVLLSESRRMGQNINDVLISRGILSADYLYNNLAKYFGLMKSNLVNREIKEEILNRLPENLARQKKAIVFDAEPNGIFDVAMEDPTDLETVEFLKRRLEADIKPFLATEEDLAKGFAMYGRKFTQDFKKIIEENIQTSLREKLDTVEEAAKAVPIVAIIDNLLSYAASLRVSDIHIEIFEDGIFVRFRIDGVLHEITRVPKEVHPAIIARIKLLSGLKIDEHQKPQDGRFRHKVGTDLIDIRVSTISTFYGEKVEMRLLPSTQKPLSLKELGLMEDMEKIILENIKKTYGMILITGPTGSGKTTTLYSILSILNQPEVNIVTIEDPIEYDMKYINQTQINSLAGITFANGLRSILRQDPNIIMVGEVRDEETAEISVHAALTGHLLLSSLHTNDAPTAIPRLIDMKIAPFLAAAVLNVILAQRLVRKICLKCIESFPPSPDLLESLKKQIAESRLTAEFRAPKILYKGKGCSSCGNSGYSGRIGIFEVLNIDEDVRKEIINPNFSLDNLMALGRKKGMLTMFEDGLRKAELGMTTIEEVLRVIRE</sequence>
<proteinExistence type="inferred from homology"/>
<dbReference type="PANTHER" id="PTHR30258">
    <property type="entry name" value="TYPE II SECRETION SYSTEM PROTEIN GSPE-RELATED"/>
    <property type="match status" value="1"/>
</dbReference>
<comment type="caution">
    <text evidence="5">The sequence shown here is derived from an EMBL/GenBank/DDBJ whole genome shotgun (WGS) entry which is preliminary data.</text>
</comment>
<dbReference type="InterPro" id="IPR007831">
    <property type="entry name" value="T2SS_GspE_N"/>
</dbReference>
<dbReference type="Pfam" id="PF00437">
    <property type="entry name" value="T2SSE"/>
    <property type="match status" value="1"/>
</dbReference>
<evidence type="ECO:0000256" key="2">
    <source>
        <dbReference type="ARBA" id="ARBA00022741"/>
    </source>
</evidence>
<dbReference type="CDD" id="cd01129">
    <property type="entry name" value="PulE-GspE-like"/>
    <property type="match status" value="1"/>
</dbReference>
<name>A0A0G0RT22_9BACT</name>
<dbReference type="SMART" id="SM00382">
    <property type="entry name" value="AAA"/>
    <property type="match status" value="1"/>
</dbReference>
<evidence type="ECO:0000259" key="4">
    <source>
        <dbReference type="SMART" id="SM00382"/>
    </source>
</evidence>
<organism evidence="5 6">
    <name type="scientific">Candidatus Curtissbacteria bacterium GW2011_GWA1_40_24</name>
    <dbReference type="NCBI Taxonomy" id="1618406"/>
    <lineage>
        <taxon>Bacteria</taxon>
        <taxon>Candidatus Curtissiibacteriota</taxon>
    </lineage>
</organism>
<dbReference type="InterPro" id="IPR001482">
    <property type="entry name" value="T2SS/T4SS_dom"/>
</dbReference>
<dbReference type="GO" id="GO:0005524">
    <property type="term" value="F:ATP binding"/>
    <property type="evidence" value="ECO:0007669"/>
    <property type="project" value="UniProtKB-KW"/>
</dbReference>
<dbReference type="AlphaFoldDB" id="A0A0G0RT22"/>
<evidence type="ECO:0000256" key="3">
    <source>
        <dbReference type="ARBA" id="ARBA00022840"/>
    </source>
</evidence>
<dbReference type="InterPro" id="IPR003593">
    <property type="entry name" value="AAA+_ATPase"/>
</dbReference>
<keyword evidence="2" id="KW-0547">Nucleotide-binding</keyword>
<reference evidence="5 6" key="1">
    <citation type="journal article" date="2015" name="Nature">
        <title>rRNA introns, odd ribosomes, and small enigmatic genomes across a large radiation of phyla.</title>
        <authorList>
            <person name="Brown C.T."/>
            <person name="Hug L.A."/>
            <person name="Thomas B.C."/>
            <person name="Sharon I."/>
            <person name="Castelle C.J."/>
            <person name="Singh A."/>
            <person name="Wilkins M.J."/>
            <person name="Williams K.H."/>
            <person name="Banfield J.F."/>
        </authorList>
    </citation>
    <scope>NUCLEOTIDE SEQUENCE [LARGE SCALE GENOMIC DNA]</scope>
</reference>
<evidence type="ECO:0000256" key="1">
    <source>
        <dbReference type="ARBA" id="ARBA00006611"/>
    </source>
</evidence>
<dbReference type="Gene3D" id="3.30.300.160">
    <property type="entry name" value="Type II secretion system, protein E, N-terminal domain"/>
    <property type="match status" value="1"/>
</dbReference>
<dbReference type="Gene3D" id="3.30.450.90">
    <property type="match status" value="1"/>
</dbReference>
<dbReference type="Gene3D" id="3.40.50.300">
    <property type="entry name" value="P-loop containing nucleotide triphosphate hydrolases"/>
    <property type="match status" value="1"/>
</dbReference>
<comment type="similarity">
    <text evidence="1">Belongs to the GSP E family.</text>
</comment>
<dbReference type="EMBL" id="LBYQ01000001">
    <property type="protein sequence ID" value="KKR55668.1"/>
    <property type="molecule type" value="Genomic_DNA"/>
</dbReference>
<dbReference type="SUPFAM" id="SSF160246">
    <property type="entry name" value="EspE N-terminal domain-like"/>
    <property type="match status" value="1"/>
</dbReference>
<gene>
    <name evidence="5" type="ORF">UT92_C0001G0011</name>
</gene>
<evidence type="ECO:0000313" key="5">
    <source>
        <dbReference type="EMBL" id="KKR55668.1"/>
    </source>
</evidence>
<dbReference type="GO" id="GO:0016887">
    <property type="term" value="F:ATP hydrolysis activity"/>
    <property type="evidence" value="ECO:0007669"/>
    <property type="project" value="TreeGrafter"/>
</dbReference>
<keyword evidence="3" id="KW-0067">ATP-binding</keyword>
<evidence type="ECO:0000313" key="6">
    <source>
        <dbReference type="Proteomes" id="UP000034489"/>
    </source>
</evidence>
<feature type="domain" description="AAA+ ATPase" evidence="4">
    <location>
        <begin position="312"/>
        <end position="433"/>
    </location>
</feature>
<dbReference type="Proteomes" id="UP000034489">
    <property type="component" value="Unassembled WGS sequence"/>
</dbReference>
<dbReference type="Pfam" id="PF05157">
    <property type="entry name" value="MshEN"/>
    <property type="match status" value="1"/>
</dbReference>
<dbReference type="PATRIC" id="fig|1618406.3.peg.10"/>
<accession>A0A0G0RT22</accession>
<dbReference type="InterPro" id="IPR037257">
    <property type="entry name" value="T2SS_E_N_sf"/>
</dbReference>